<accession>A0A8F2BRE5</accession>
<feature type="region of interest" description="Disordered" evidence="1">
    <location>
        <begin position="121"/>
        <end position="178"/>
    </location>
</feature>
<name>A0A8F2BRE5_CLORO</name>
<dbReference type="AlphaFoldDB" id="A0A8F2BRE5"/>
<feature type="compositionally biased region" description="Basic and acidic residues" evidence="1">
    <location>
        <begin position="137"/>
        <end position="147"/>
    </location>
</feature>
<evidence type="ECO:0000313" key="3">
    <source>
        <dbReference type="EMBL" id="QWS06181.1"/>
    </source>
</evidence>
<gene>
    <name evidence="3" type="primary">orf519</name>
</gene>
<sequence length="519" mass="60041">MKKILNKIKSFLNQLFTPVNLSKVIIIFIVGIISRYLVNTYFDINVFKDYLTLISLIYYSIFACFIAFIHELFSYFNISIIPNFLIELSLYLSNIIKELFIWIISKIIDKKLYISNLFSTSSSRNKGSNSSKSHGRSSSDKNTYDHSRSHKGKGLSKSRNQCSSRDHHKSRSSISKSSAKTKDYYLENRLPIIPQGHPLGDSYTRIPSQAQEYYDYMYNPHPYNTGNVNMNDNNWFVPQNDYRYSSSDYSVNSIPYATTSYDNVAYSQNINGYNESSFDMSEVAKYFHVEYLEENGIIKKVHTPINALSPSNLTDTNYSLPNTSMFNGNNETNANLSSDVTMVNSDTNINSLYVGRGSTIIDPDINRLQVRSKAFNAIVQPPIYREVVIPSFDNKEASFSLGLKYLFKSSDSNIQSLYLKWHDITKRKFYWQIWEKGRDKYDTYEEFKRNFDPNTKIFKQIAKETKRDISKEVRELLNTDPFSTKSKSIASPNIPKIYSGTTEGYHNIISHPKVSRRRH</sequence>
<evidence type="ECO:0000256" key="2">
    <source>
        <dbReference type="SAM" id="Phobius"/>
    </source>
</evidence>
<feature type="transmembrane region" description="Helical" evidence="2">
    <location>
        <begin position="20"/>
        <end position="38"/>
    </location>
</feature>
<keyword evidence="3" id="KW-0496">Mitochondrion</keyword>
<protein>
    <submittedName>
        <fullName evidence="3">Uncharacterized protein</fullName>
    </submittedName>
</protein>
<dbReference type="EMBL" id="MW030499">
    <property type="protein sequence ID" value="QWS06181.1"/>
    <property type="molecule type" value="Genomic_DNA"/>
</dbReference>
<keyword evidence="2" id="KW-0472">Membrane</keyword>
<reference evidence="3" key="1">
    <citation type="submission" date="2020-09" db="EMBL/GenBank/DDBJ databases">
        <authorList>
            <person name="Zhao Z.Y."/>
            <person name="Zhu K.F."/>
            <person name="Tang D.X."/>
            <person name="Wang Y.B."/>
            <person name="Wang Y."/>
            <person name="Geng Y.P."/>
            <person name="Yu H."/>
        </authorList>
    </citation>
    <scope>NUCLEOTIDE SEQUENCE</scope>
</reference>
<keyword evidence="2" id="KW-1133">Transmembrane helix</keyword>
<proteinExistence type="predicted"/>
<organism evidence="3">
    <name type="scientific">Clonostachys rogersoniana</name>
    <dbReference type="NCBI Taxonomy" id="122658"/>
    <lineage>
        <taxon>Eukaryota</taxon>
        <taxon>Fungi</taxon>
        <taxon>Dikarya</taxon>
        <taxon>Ascomycota</taxon>
        <taxon>Pezizomycotina</taxon>
        <taxon>Sordariomycetes</taxon>
        <taxon>Hypocreomycetidae</taxon>
        <taxon>Hypocreales</taxon>
        <taxon>Bionectriaceae</taxon>
        <taxon>Clonostachys</taxon>
    </lineage>
</organism>
<keyword evidence="2" id="KW-0812">Transmembrane</keyword>
<evidence type="ECO:0000256" key="1">
    <source>
        <dbReference type="SAM" id="MobiDB-lite"/>
    </source>
</evidence>
<feature type="transmembrane region" description="Helical" evidence="2">
    <location>
        <begin position="50"/>
        <end position="69"/>
    </location>
</feature>
<geneLocation type="mitochondrion" evidence="3"/>
<feature type="compositionally biased region" description="Low complexity" evidence="1">
    <location>
        <begin position="121"/>
        <end position="132"/>
    </location>
</feature>